<evidence type="ECO:0000256" key="1">
    <source>
        <dbReference type="ARBA" id="ARBA00001911"/>
    </source>
</evidence>
<feature type="domain" description="Glycosyl hydrolase 109 C-terminal" evidence="7">
    <location>
        <begin position="131"/>
        <end position="300"/>
    </location>
</feature>
<feature type="domain" description="Gfo/Idh/MocA-like oxidoreductase N-terminal" evidence="6">
    <location>
        <begin position="5"/>
        <end position="119"/>
    </location>
</feature>
<dbReference type="InterPro" id="IPR050463">
    <property type="entry name" value="Gfo/Idh/MocA_oxidrdct_glycsds"/>
</dbReference>
<dbReference type="EMBL" id="QSGO01000008">
    <property type="protein sequence ID" value="RHB34763.1"/>
    <property type="molecule type" value="Genomic_DNA"/>
</dbReference>
<dbReference type="GO" id="GO:0016798">
    <property type="term" value="F:hydrolase activity, acting on glycosyl bonds"/>
    <property type="evidence" value="ECO:0007669"/>
    <property type="project" value="UniProtKB-KW"/>
</dbReference>
<keyword evidence="5" id="KW-0326">Glycosidase</keyword>
<dbReference type="SUPFAM" id="SSF51735">
    <property type="entry name" value="NAD(P)-binding Rossmann-fold domains"/>
    <property type="match status" value="1"/>
</dbReference>
<evidence type="ECO:0000313" key="9">
    <source>
        <dbReference type="Proteomes" id="UP000284379"/>
    </source>
</evidence>
<dbReference type="PANTHER" id="PTHR43818:SF1">
    <property type="entry name" value="GLYCOSYL HYDROLASE FAMILY 109 PROTEIN"/>
    <property type="match status" value="1"/>
</dbReference>
<dbReference type="GO" id="GO:0000166">
    <property type="term" value="F:nucleotide binding"/>
    <property type="evidence" value="ECO:0007669"/>
    <property type="project" value="InterPro"/>
</dbReference>
<evidence type="ECO:0000256" key="2">
    <source>
        <dbReference type="ARBA" id="ARBA00009329"/>
    </source>
</evidence>
<dbReference type="AlphaFoldDB" id="A0A413VMI9"/>
<gene>
    <name evidence="8" type="ORF">DW888_12470</name>
</gene>
<dbReference type="InterPro" id="IPR049303">
    <property type="entry name" value="Glyco_hydro_109_C"/>
</dbReference>
<keyword evidence="3" id="KW-0378">Hydrolase</keyword>
<evidence type="ECO:0000259" key="7">
    <source>
        <dbReference type="Pfam" id="PF21252"/>
    </source>
</evidence>
<evidence type="ECO:0000259" key="6">
    <source>
        <dbReference type="Pfam" id="PF01408"/>
    </source>
</evidence>
<evidence type="ECO:0000256" key="3">
    <source>
        <dbReference type="ARBA" id="ARBA00022801"/>
    </source>
</evidence>
<dbReference type="InterPro" id="IPR000683">
    <property type="entry name" value="Gfo/Idh/MocA-like_OxRdtase_N"/>
</dbReference>
<dbReference type="Gene3D" id="3.30.360.10">
    <property type="entry name" value="Dihydrodipicolinate Reductase, domain 2"/>
    <property type="match status" value="1"/>
</dbReference>
<reference evidence="8 9" key="1">
    <citation type="submission" date="2018-08" db="EMBL/GenBank/DDBJ databases">
        <title>A genome reference for cultivated species of the human gut microbiota.</title>
        <authorList>
            <person name="Zou Y."/>
            <person name="Xue W."/>
            <person name="Luo G."/>
        </authorList>
    </citation>
    <scope>NUCLEOTIDE SEQUENCE [LARGE SCALE GENOMIC DNA]</scope>
    <source>
        <strain evidence="8 9">AM40-30BH</strain>
    </source>
</reference>
<sequence length="379" mass="43302">MEKIKTTLIGAGYRGKQLLQFLQNFPFFEVMAVADPYIEETDIPEIVCYNNGEEDYLNMLDRHKPELVFITSPWQCHVNHAIQCVERQCHIALEIKGGLYLDEYQPLIDLAEQKNCRVFPLENTLFRRDILALCNMVNAGVFGEIIYMRGGYRHDLRSLLLDDSGNIGHRGKTESVWRSKFYQSENGDLYPTHGLAPLCMIAGINRTDHFKSLTSLASKSAGLLQRIKDLGGDTNVEIRMGDIVSTQIETEKGILISLIHDTTLPRPRSLDFEIQGTKSIWQGDNSRIYVEGVSPDETWEPDLSYIERYESLYWQQWGGDALLQDAHHQGMDYIMLKALEADLQGKLVYPATLNDLALWTSVSPWSKVSIAERKTIYFQ</sequence>
<protein>
    <submittedName>
        <fullName evidence="8">Gfo/Idh/MocA family oxidoreductase</fullName>
    </submittedName>
</protein>
<comment type="caution">
    <text evidence="8">The sequence shown here is derived from an EMBL/GenBank/DDBJ whole genome shotgun (WGS) entry which is preliminary data.</text>
</comment>
<dbReference type="Pfam" id="PF01408">
    <property type="entry name" value="GFO_IDH_MocA"/>
    <property type="match status" value="1"/>
</dbReference>
<comment type="similarity">
    <text evidence="2">Belongs to the Gfo/Idh/MocA family. Glycosyl hydrolase 109 subfamily.</text>
</comment>
<dbReference type="Pfam" id="PF21252">
    <property type="entry name" value="Glyco_hydro_109_C"/>
    <property type="match status" value="1"/>
</dbReference>
<evidence type="ECO:0000256" key="4">
    <source>
        <dbReference type="ARBA" id="ARBA00023027"/>
    </source>
</evidence>
<proteinExistence type="inferred from homology"/>
<accession>A0A413VMI9</accession>
<organism evidence="8 9">
    <name type="scientific">Bacteroides nordii</name>
    <dbReference type="NCBI Taxonomy" id="291645"/>
    <lineage>
        <taxon>Bacteria</taxon>
        <taxon>Pseudomonadati</taxon>
        <taxon>Bacteroidota</taxon>
        <taxon>Bacteroidia</taxon>
        <taxon>Bacteroidales</taxon>
        <taxon>Bacteroidaceae</taxon>
        <taxon>Bacteroides</taxon>
    </lineage>
</organism>
<evidence type="ECO:0000256" key="5">
    <source>
        <dbReference type="ARBA" id="ARBA00023295"/>
    </source>
</evidence>
<dbReference type="Proteomes" id="UP000284379">
    <property type="component" value="Unassembled WGS sequence"/>
</dbReference>
<name>A0A413VMI9_9BACE</name>
<dbReference type="Gene3D" id="3.40.50.720">
    <property type="entry name" value="NAD(P)-binding Rossmann-like Domain"/>
    <property type="match status" value="1"/>
</dbReference>
<comment type="cofactor">
    <cofactor evidence="1">
        <name>NAD(+)</name>
        <dbReference type="ChEBI" id="CHEBI:57540"/>
    </cofactor>
</comment>
<dbReference type="RefSeq" id="WP_122201672.1">
    <property type="nucleotide sequence ID" value="NZ_CABJFV010000008.1"/>
</dbReference>
<dbReference type="PANTHER" id="PTHR43818">
    <property type="entry name" value="BCDNA.GH03377"/>
    <property type="match status" value="1"/>
</dbReference>
<keyword evidence="4" id="KW-0520">NAD</keyword>
<evidence type="ECO:0000313" key="8">
    <source>
        <dbReference type="EMBL" id="RHB34763.1"/>
    </source>
</evidence>
<dbReference type="InterPro" id="IPR036291">
    <property type="entry name" value="NAD(P)-bd_dom_sf"/>
</dbReference>